<dbReference type="AlphaFoldDB" id="A0A497E4D7"/>
<evidence type="ECO:0000313" key="2">
    <source>
        <dbReference type="Proteomes" id="UP000279422"/>
    </source>
</evidence>
<name>A0A497E4D7_UNCAE</name>
<dbReference type="PANTHER" id="PTHR42892">
    <property type="entry name" value="GLUCOSAMINE-6-PHOSPHATE DEAMINASE-LIKE PROTEIN BT_0258-RELATED"/>
    <property type="match status" value="1"/>
</dbReference>
<evidence type="ECO:0000313" key="1">
    <source>
        <dbReference type="EMBL" id="RLE09724.1"/>
    </source>
</evidence>
<dbReference type="InterPro" id="IPR018321">
    <property type="entry name" value="Glucosamine6P_isomerase_CS"/>
</dbReference>
<organism evidence="1 2">
    <name type="scientific">Aerophobetes bacterium</name>
    <dbReference type="NCBI Taxonomy" id="2030807"/>
    <lineage>
        <taxon>Bacteria</taxon>
        <taxon>Candidatus Aerophobota</taxon>
    </lineage>
</organism>
<dbReference type="SUPFAM" id="SSF102588">
    <property type="entry name" value="LmbE-like"/>
    <property type="match status" value="1"/>
</dbReference>
<dbReference type="GO" id="GO:0004342">
    <property type="term" value="F:glucosamine-6-phosphate deaminase activity"/>
    <property type="evidence" value="ECO:0007669"/>
    <property type="project" value="InterPro"/>
</dbReference>
<proteinExistence type="predicted"/>
<comment type="caution">
    <text evidence="1">The sequence shown here is derived from an EMBL/GenBank/DDBJ whole genome shotgun (WGS) entry which is preliminary data.</text>
</comment>
<reference evidence="1 2" key="1">
    <citation type="submission" date="2018-06" db="EMBL/GenBank/DDBJ databases">
        <title>Extensive metabolic versatility and redundancy in microbially diverse, dynamic hydrothermal sediments.</title>
        <authorList>
            <person name="Dombrowski N."/>
            <person name="Teske A."/>
            <person name="Baker B.J."/>
        </authorList>
    </citation>
    <scope>NUCLEOTIDE SEQUENCE [LARGE SCALE GENOMIC DNA]</scope>
    <source>
        <strain evidence="1">B47_G16</strain>
    </source>
</reference>
<dbReference type="PROSITE" id="PS01161">
    <property type="entry name" value="GLC_GALNAC_ISOMERASE"/>
    <property type="match status" value="1"/>
</dbReference>
<dbReference type="InterPro" id="IPR024078">
    <property type="entry name" value="LmbE-like_dom_sf"/>
</dbReference>
<dbReference type="PANTHER" id="PTHR42892:SF1">
    <property type="entry name" value="GLUCOSAMINE-6-PHOSPHATE ISOMERASE"/>
    <property type="match status" value="1"/>
</dbReference>
<dbReference type="Gene3D" id="3.40.50.10320">
    <property type="entry name" value="LmbE-like"/>
    <property type="match status" value="1"/>
</dbReference>
<accession>A0A497E4D7</accession>
<gene>
    <name evidence="1" type="ORF">DRJ00_03455</name>
</gene>
<protein>
    <submittedName>
        <fullName evidence="1">Glucosamine-6-phosphate deaminase</fullName>
    </submittedName>
</protein>
<dbReference type="GO" id="GO:0006044">
    <property type="term" value="P:N-acetylglucosamine metabolic process"/>
    <property type="evidence" value="ECO:0007669"/>
    <property type="project" value="InterPro"/>
</dbReference>
<sequence>MKNVRRYNTSSRVEEIALKKSGRKFIYPPHEKMKSIVVDNLPMLGKLTALRFLEWVKLNPGGVISLPTGRTPEYFIKWTNYYLENWNKEEVQKELAEWGIEPSTRPEMNSLYFVQIDEFYPMNPRYQNSFYYYIHRFYIKGFGLDKGKALLMDTWKLGVPKGKNAADIFPNWKVDLSLRIRHPLSHLEKLQQKAIRAVDQFAMEYEERIRQLGGIGFFLGGIGPDGHIGFNIRGSDHNSTTRLIPINYETAAAAATDLGGMEISRDRVVITIGLGTITYNPTTTAIIIAAGNSKAKVVSEAIQNEPHILYPATSLKKLSAARFFLTKGAASLLTERYYEDLSSSEKLALEEVEKNVINLAIKCKKKLLDLTDKDFQKDRFARVVLKKSGKSIEELCRKTEDSIKEKINRGIRMIEGKTFLHTAPHPDDIMLGYLPYIIHLVRTPKNTHYFAYMTSGFNAVTNSYALEMLEKLEKFIDLSDFQNLASEDYFDPSNVQARNRDIYQYLDGVASNDEAMKQEAEARRLLRNMVELYEDDNLENLKFRISELKSYFKTQYPGKKDIPIVQRLKGMIREWEVELLWAHLGFNCSNVIHMRLGFYKGDIFTEEPQINRDVRPLVNLLRKVNPDIVTVALDPEASGPDTHYKVLQAVSEALKLYQEESNKSNIKIWGYRNVWHRFHPAEANIFVPVSMNSLFILSNAFMSCFGSQRKASFPSYEYDGPFSKLAQKIMVSQYSMIKTCLGRDFFYSNPIPRLRATRGMVYIREFSLSEFYIWAAELRKLIEEA</sequence>
<dbReference type="EMBL" id="QMPZ01000032">
    <property type="protein sequence ID" value="RLE09724.1"/>
    <property type="molecule type" value="Genomic_DNA"/>
</dbReference>
<dbReference type="SUPFAM" id="SSF100950">
    <property type="entry name" value="NagB/RpiA/CoA transferase-like"/>
    <property type="match status" value="1"/>
</dbReference>
<dbReference type="Proteomes" id="UP000279422">
    <property type="component" value="Unassembled WGS sequence"/>
</dbReference>
<dbReference type="Gene3D" id="3.40.50.1360">
    <property type="match status" value="1"/>
</dbReference>
<dbReference type="InterPro" id="IPR052960">
    <property type="entry name" value="GlcN6P_deaminase-like"/>
</dbReference>
<dbReference type="InterPro" id="IPR037171">
    <property type="entry name" value="NagB/RpiA_transferase-like"/>
</dbReference>